<dbReference type="Proteomes" id="UP000811246">
    <property type="component" value="Chromosome 15"/>
</dbReference>
<dbReference type="EMBL" id="CM031839">
    <property type="protein sequence ID" value="KAG6675965.1"/>
    <property type="molecule type" value="Genomic_DNA"/>
</dbReference>
<reference evidence="1" key="1">
    <citation type="submission" date="2021-01" db="EMBL/GenBank/DDBJ databases">
        <authorList>
            <person name="Lovell J.T."/>
            <person name="Bentley N."/>
            <person name="Bhattarai G."/>
            <person name="Jenkins J.W."/>
            <person name="Sreedasyam A."/>
            <person name="Alarcon Y."/>
            <person name="Bock C."/>
            <person name="Boston L."/>
            <person name="Carlson J."/>
            <person name="Cervantes K."/>
            <person name="Clermont K."/>
            <person name="Krom N."/>
            <person name="Kubenka K."/>
            <person name="Mamidi S."/>
            <person name="Mattison C."/>
            <person name="Monteros M."/>
            <person name="Pisani C."/>
            <person name="Plott C."/>
            <person name="Rajasekar S."/>
            <person name="Rhein H.S."/>
            <person name="Rohla C."/>
            <person name="Song M."/>
            <person name="Hilaire R.S."/>
            <person name="Shu S."/>
            <person name="Wells L."/>
            <person name="Wang X."/>
            <person name="Webber J."/>
            <person name="Heerema R.J."/>
            <person name="Klein P."/>
            <person name="Conner P."/>
            <person name="Grauke L."/>
            <person name="Grimwood J."/>
            <person name="Schmutz J."/>
            <person name="Randall J.J."/>
        </authorList>
    </citation>
    <scope>NUCLEOTIDE SEQUENCE</scope>
    <source>
        <tissue evidence="1">Leaf</tissue>
    </source>
</reference>
<protein>
    <submittedName>
        <fullName evidence="1">Uncharacterized protein</fullName>
    </submittedName>
</protein>
<name>A0A922A8M3_CARIL</name>
<evidence type="ECO:0000313" key="2">
    <source>
        <dbReference type="Proteomes" id="UP000811246"/>
    </source>
</evidence>
<gene>
    <name evidence="1" type="ORF">I3842_15G130600</name>
</gene>
<organism evidence="1 2">
    <name type="scientific">Carya illinoinensis</name>
    <name type="common">Pecan</name>
    <dbReference type="NCBI Taxonomy" id="32201"/>
    <lineage>
        <taxon>Eukaryota</taxon>
        <taxon>Viridiplantae</taxon>
        <taxon>Streptophyta</taxon>
        <taxon>Embryophyta</taxon>
        <taxon>Tracheophyta</taxon>
        <taxon>Spermatophyta</taxon>
        <taxon>Magnoliopsida</taxon>
        <taxon>eudicotyledons</taxon>
        <taxon>Gunneridae</taxon>
        <taxon>Pentapetalae</taxon>
        <taxon>rosids</taxon>
        <taxon>fabids</taxon>
        <taxon>Fagales</taxon>
        <taxon>Juglandaceae</taxon>
        <taxon>Carya</taxon>
    </lineage>
</organism>
<evidence type="ECO:0000313" key="1">
    <source>
        <dbReference type="EMBL" id="KAG6675965.1"/>
    </source>
</evidence>
<accession>A0A922A8M3</accession>
<dbReference type="EMBL" id="CM031839">
    <property type="protein sequence ID" value="KAG6675964.1"/>
    <property type="molecule type" value="Genomic_DNA"/>
</dbReference>
<sequence length="74" mass="8183">MVADEDIVSRPVSIAFLIFLSEGGKYCIGSLSTLGTGPLGFFQGSELLVTGERGYYSSCFSQCNRPQAQWRRQR</sequence>
<proteinExistence type="predicted"/>
<dbReference type="AlphaFoldDB" id="A0A922A8M3"/>
<comment type="caution">
    <text evidence="1">The sequence shown here is derived from an EMBL/GenBank/DDBJ whole genome shotgun (WGS) entry which is preliminary data.</text>
</comment>